<gene>
    <name evidence="2" type="ORF">AB5J52_31775</name>
</gene>
<name>A0AB39QVI1_9ACTN</name>
<dbReference type="RefSeq" id="WP_369225453.1">
    <property type="nucleotide sequence ID" value="NZ_CP163441.1"/>
</dbReference>
<protein>
    <submittedName>
        <fullName evidence="2">Uncharacterized protein</fullName>
    </submittedName>
</protein>
<reference evidence="2" key="1">
    <citation type="submission" date="2024-07" db="EMBL/GenBank/DDBJ databases">
        <authorList>
            <person name="Yu S.T."/>
        </authorList>
    </citation>
    <scope>NUCLEOTIDE SEQUENCE</scope>
    <source>
        <strain evidence="2">R39</strain>
    </source>
</reference>
<organism evidence="2">
    <name type="scientific">Streptomyces sp. R39</name>
    <dbReference type="NCBI Taxonomy" id="3238631"/>
    <lineage>
        <taxon>Bacteria</taxon>
        <taxon>Bacillati</taxon>
        <taxon>Actinomycetota</taxon>
        <taxon>Actinomycetes</taxon>
        <taxon>Kitasatosporales</taxon>
        <taxon>Streptomycetaceae</taxon>
        <taxon>Streptomyces</taxon>
    </lineage>
</organism>
<evidence type="ECO:0000256" key="1">
    <source>
        <dbReference type="SAM" id="MobiDB-lite"/>
    </source>
</evidence>
<sequence>MAAYLYDRLVTEDEYRQRIRRHRPSSLLPLIAAAAARYGAPERPQPWLQSPSMKYTPWALADAARVCLAYGTEYQRSDATERDLLEILAAYSSLKEPTLHSTRTPAAPLHGPGLGHRGVRLPAARLRRRRTTALVMRPLQRRSARPRDL</sequence>
<accession>A0AB39QVI1</accession>
<feature type="region of interest" description="Disordered" evidence="1">
    <location>
        <begin position="99"/>
        <end position="118"/>
    </location>
</feature>
<dbReference type="EMBL" id="CP163441">
    <property type="protein sequence ID" value="XDQ46472.1"/>
    <property type="molecule type" value="Genomic_DNA"/>
</dbReference>
<evidence type="ECO:0000313" key="2">
    <source>
        <dbReference type="EMBL" id="XDQ46472.1"/>
    </source>
</evidence>
<dbReference type="AlphaFoldDB" id="A0AB39QVI1"/>
<proteinExistence type="predicted"/>